<dbReference type="InterPro" id="IPR036873">
    <property type="entry name" value="Rhodanese-like_dom_sf"/>
</dbReference>
<dbReference type="InterPro" id="IPR051011">
    <property type="entry name" value="Metal_resp_trans_reg"/>
</dbReference>
<dbReference type="CDD" id="cd00158">
    <property type="entry name" value="RHOD"/>
    <property type="match status" value="1"/>
</dbReference>
<keyword evidence="1" id="KW-0805">Transcription regulation</keyword>
<dbReference type="SUPFAM" id="SSF46785">
    <property type="entry name" value="Winged helix' DNA-binding domain"/>
    <property type="match status" value="1"/>
</dbReference>
<evidence type="ECO:0000256" key="1">
    <source>
        <dbReference type="ARBA" id="ARBA00023015"/>
    </source>
</evidence>
<dbReference type="EMBL" id="LMXB01000048">
    <property type="protein sequence ID" value="KUO19737.1"/>
    <property type="molecule type" value="Genomic_DNA"/>
</dbReference>
<dbReference type="SMART" id="SM00418">
    <property type="entry name" value="HTH_ARSR"/>
    <property type="match status" value="1"/>
</dbReference>
<reference evidence="6 7" key="1">
    <citation type="submission" date="2015-10" db="EMBL/GenBank/DDBJ databases">
        <title>Draft genome sequence of Streptomyces sp. RV15, isolated from a marine sponge.</title>
        <authorList>
            <person name="Ruckert C."/>
            <person name="Abdelmohsen U.R."/>
            <person name="Winkler A."/>
            <person name="Hentschel U."/>
            <person name="Kalinowski J."/>
            <person name="Kampfer P."/>
            <person name="Glaeser S."/>
        </authorList>
    </citation>
    <scope>NUCLEOTIDE SEQUENCE [LARGE SCALE GENOMIC DNA]</scope>
    <source>
        <strain evidence="6 7">RV15</strain>
    </source>
</reference>
<dbReference type="GO" id="GO:0004792">
    <property type="term" value="F:thiosulfate-cyanide sulfurtransferase activity"/>
    <property type="evidence" value="ECO:0007669"/>
    <property type="project" value="InterPro"/>
</dbReference>
<dbReference type="PANTHER" id="PTHR43132:SF8">
    <property type="entry name" value="HTH-TYPE TRANSCRIPTIONAL REGULATOR KMTR"/>
    <property type="match status" value="1"/>
</dbReference>
<dbReference type="Pfam" id="PF00581">
    <property type="entry name" value="Rhodanese"/>
    <property type="match status" value="1"/>
</dbReference>
<dbReference type="PROSITE" id="PS50206">
    <property type="entry name" value="RHODANESE_3"/>
    <property type="match status" value="1"/>
</dbReference>
<comment type="caution">
    <text evidence="6">The sequence shown here is derived from an EMBL/GenBank/DDBJ whole genome shotgun (WGS) entry which is preliminary data.</text>
</comment>
<dbReference type="PROSITE" id="PS50987">
    <property type="entry name" value="HTH_ARSR_2"/>
    <property type="match status" value="1"/>
</dbReference>
<dbReference type="Proteomes" id="UP000053260">
    <property type="component" value="Unassembled WGS sequence"/>
</dbReference>
<organism evidence="6 7">
    <name type="scientific">Streptomyces dysideae</name>
    <dbReference type="NCBI Taxonomy" id="909626"/>
    <lineage>
        <taxon>Bacteria</taxon>
        <taxon>Bacillati</taxon>
        <taxon>Actinomycetota</taxon>
        <taxon>Actinomycetes</taxon>
        <taxon>Kitasatosporales</taxon>
        <taxon>Streptomycetaceae</taxon>
        <taxon>Streptomyces</taxon>
    </lineage>
</organism>
<dbReference type="Pfam" id="PF01022">
    <property type="entry name" value="HTH_5"/>
    <property type="match status" value="1"/>
</dbReference>
<dbReference type="InterPro" id="IPR011991">
    <property type="entry name" value="ArsR-like_HTH"/>
</dbReference>
<dbReference type="InterPro" id="IPR001845">
    <property type="entry name" value="HTH_ArsR_DNA-bd_dom"/>
</dbReference>
<keyword evidence="2" id="KW-0238">DNA-binding</keyword>
<name>A0A101UZJ8_9ACTN</name>
<dbReference type="STRING" id="909626.AQJ91_18130"/>
<evidence type="ECO:0000259" key="5">
    <source>
        <dbReference type="PROSITE" id="PS50987"/>
    </source>
</evidence>
<dbReference type="Gene3D" id="1.10.10.10">
    <property type="entry name" value="Winged helix-like DNA-binding domain superfamily/Winged helix DNA-binding domain"/>
    <property type="match status" value="1"/>
</dbReference>
<dbReference type="Gene3D" id="3.40.250.10">
    <property type="entry name" value="Rhodanese-like domain"/>
    <property type="match status" value="1"/>
</dbReference>
<dbReference type="SUPFAM" id="SSF52821">
    <property type="entry name" value="Rhodanese/Cell cycle control phosphatase"/>
    <property type="match status" value="1"/>
</dbReference>
<evidence type="ECO:0000313" key="7">
    <source>
        <dbReference type="Proteomes" id="UP000053260"/>
    </source>
</evidence>
<dbReference type="PRINTS" id="PR00778">
    <property type="entry name" value="HTHARSR"/>
</dbReference>
<dbReference type="PROSITE" id="PS00380">
    <property type="entry name" value="RHODANESE_1"/>
    <property type="match status" value="1"/>
</dbReference>
<proteinExistence type="predicted"/>
<dbReference type="SMART" id="SM00450">
    <property type="entry name" value="RHOD"/>
    <property type="match status" value="1"/>
</dbReference>
<dbReference type="InterPro" id="IPR036388">
    <property type="entry name" value="WH-like_DNA-bd_sf"/>
</dbReference>
<evidence type="ECO:0000313" key="6">
    <source>
        <dbReference type="EMBL" id="KUO19737.1"/>
    </source>
</evidence>
<dbReference type="GO" id="GO:0003677">
    <property type="term" value="F:DNA binding"/>
    <property type="evidence" value="ECO:0007669"/>
    <property type="project" value="UniProtKB-KW"/>
</dbReference>
<feature type="domain" description="Rhodanese" evidence="4">
    <location>
        <begin position="135"/>
        <end position="224"/>
    </location>
</feature>
<keyword evidence="3" id="KW-0804">Transcription</keyword>
<dbReference type="InterPro" id="IPR001763">
    <property type="entry name" value="Rhodanese-like_dom"/>
</dbReference>
<feature type="domain" description="HTH arsR-type" evidence="5">
    <location>
        <begin position="10"/>
        <end position="104"/>
    </location>
</feature>
<dbReference type="GO" id="GO:0003700">
    <property type="term" value="F:DNA-binding transcription factor activity"/>
    <property type="evidence" value="ECO:0007669"/>
    <property type="project" value="InterPro"/>
</dbReference>
<evidence type="ECO:0000256" key="3">
    <source>
        <dbReference type="ARBA" id="ARBA00023163"/>
    </source>
</evidence>
<sequence>MEDAMGDAVRKAALYDAFARTGKALSSGKRLELLDLLAQGERPVEALARAAGLNLTTASAHLQTLKQAGLVATRREGVRIHYRLAGDDVAALYALLRRVAQVHQDAVEPARRAYLGLGTDDVAEADREELLARAAAGEIVVLDVRPAEEYEAGHIPGALSIPVTELADRIAELPEETEVVAYCRGAYCVLAHDAVRLLRERGRRAVRLVEGMLEWRLAELPVETEAGTEPEPAA</sequence>
<dbReference type="AlphaFoldDB" id="A0A101UZJ8"/>
<gene>
    <name evidence="6" type="ORF">AQJ91_18130</name>
</gene>
<accession>A0A101UZJ8</accession>
<dbReference type="CDD" id="cd00090">
    <property type="entry name" value="HTH_ARSR"/>
    <property type="match status" value="1"/>
</dbReference>
<dbReference type="PANTHER" id="PTHR43132">
    <property type="entry name" value="ARSENICAL RESISTANCE OPERON REPRESSOR ARSR-RELATED"/>
    <property type="match status" value="1"/>
</dbReference>
<evidence type="ECO:0000256" key="2">
    <source>
        <dbReference type="ARBA" id="ARBA00023125"/>
    </source>
</evidence>
<protein>
    <submittedName>
        <fullName evidence="6">ArsR family transcriptional regulator</fullName>
    </submittedName>
</protein>
<dbReference type="InterPro" id="IPR036390">
    <property type="entry name" value="WH_DNA-bd_sf"/>
</dbReference>
<dbReference type="InterPro" id="IPR001307">
    <property type="entry name" value="Thiosulphate_STrfase_CS"/>
</dbReference>
<dbReference type="FunFam" id="3.40.250.10:FF:000039">
    <property type="entry name" value="ArsR family transcriptional regulator"/>
    <property type="match status" value="1"/>
</dbReference>
<dbReference type="NCBIfam" id="NF033788">
    <property type="entry name" value="HTH_metalloreg"/>
    <property type="match status" value="1"/>
</dbReference>
<keyword evidence="7" id="KW-1185">Reference proteome</keyword>
<evidence type="ECO:0000259" key="4">
    <source>
        <dbReference type="PROSITE" id="PS50206"/>
    </source>
</evidence>